<organism evidence="1">
    <name type="scientific">marine metagenome</name>
    <dbReference type="NCBI Taxonomy" id="408172"/>
    <lineage>
        <taxon>unclassified sequences</taxon>
        <taxon>metagenomes</taxon>
        <taxon>ecological metagenomes</taxon>
    </lineage>
</organism>
<dbReference type="EMBL" id="UINC01009172">
    <property type="protein sequence ID" value="SVA41154.1"/>
    <property type="molecule type" value="Genomic_DNA"/>
</dbReference>
<dbReference type="AlphaFoldDB" id="A0A381VLN9"/>
<gene>
    <name evidence="1" type="ORF">METZ01_LOCUS94008</name>
</gene>
<accession>A0A381VLN9</accession>
<protein>
    <submittedName>
        <fullName evidence="1">Uncharacterized protein</fullName>
    </submittedName>
</protein>
<reference evidence="1" key="1">
    <citation type="submission" date="2018-05" db="EMBL/GenBank/DDBJ databases">
        <authorList>
            <person name="Lanie J.A."/>
            <person name="Ng W.-L."/>
            <person name="Kazmierczak K.M."/>
            <person name="Andrzejewski T.M."/>
            <person name="Davidsen T.M."/>
            <person name="Wayne K.J."/>
            <person name="Tettelin H."/>
            <person name="Glass J.I."/>
            <person name="Rusch D."/>
            <person name="Podicherti R."/>
            <person name="Tsui H.-C.T."/>
            <person name="Winkler M.E."/>
        </authorList>
    </citation>
    <scope>NUCLEOTIDE SEQUENCE</scope>
</reference>
<sequence>MFRYALFLICFLPISCSESLDTVGDAELGSTTVESKVKTPKGGADFVIDSATIENSVLSVIGSGTLPNGALISYEVKHDGFDNGDYDGYETGQIEIDHGAFTFEMSVNEWPMGHALIRLSFEMRPSGASQPSAVLEAYGENGEKLVGPKVEEFGGRKTITVSGEVEIS</sequence>
<proteinExistence type="predicted"/>
<name>A0A381VLN9_9ZZZZ</name>
<evidence type="ECO:0000313" key="1">
    <source>
        <dbReference type="EMBL" id="SVA41154.1"/>
    </source>
</evidence>